<protein>
    <submittedName>
        <fullName evidence="2">Uncharacterized protein</fullName>
    </submittedName>
</protein>
<feature type="compositionally biased region" description="Pro residues" evidence="1">
    <location>
        <begin position="20"/>
        <end position="29"/>
    </location>
</feature>
<name>A0A7J0DWP7_9ERIC</name>
<proteinExistence type="predicted"/>
<keyword evidence="3" id="KW-1185">Reference proteome</keyword>
<reference evidence="3" key="1">
    <citation type="submission" date="2019-07" db="EMBL/GenBank/DDBJ databases">
        <title>De Novo Assembly of kiwifruit Actinidia rufa.</title>
        <authorList>
            <person name="Sugita-Konishi S."/>
            <person name="Sato K."/>
            <person name="Mori E."/>
            <person name="Abe Y."/>
            <person name="Kisaki G."/>
            <person name="Hamano K."/>
            <person name="Suezawa K."/>
            <person name="Otani M."/>
            <person name="Fukuda T."/>
            <person name="Manabe T."/>
            <person name="Gomi K."/>
            <person name="Tabuchi M."/>
            <person name="Akimitsu K."/>
            <person name="Kataoka I."/>
        </authorList>
    </citation>
    <scope>NUCLEOTIDE SEQUENCE [LARGE SCALE GENOMIC DNA]</scope>
    <source>
        <strain evidence="3">cv. Fuchu</strain>
    </source>
</reference>
<evidence type="ECO:0000256" key="1">
    <source>
        <dbReference type="SAM" id="MobiDB-lite"/>
    </source>
</evidence>
<evidence type="ECO:0000313" key="3">
    <source>
        <dbReference type="Proteomes" id="UP000585474"/>
    </source>
</evidence>
<dbReference type="Proteomes" id="UP000585474">
    <property type="component" value="Unassembled WGS sequence"/>
</dbReference>
<sequence>MEEEQHPPIPTPSPRRSTMVPPPRHQPPPQDHHLVRAQWRRGRPQHLHPHRPLHQLTNIDLGFVPLRESPGGDRAPAPSKAQRGLVLMFPLLNLEYPSESTH</sequence>
<feature type="region of interest" description="Disordered" evidence="1">
    <location>
        <begin position="1"/>
        <end position="31"/>
    </location>
</feature>
<dbReference type="AlphaFoldDB" id="A0A7J0DWP7"/>
<organism evidence="2 3">
    <name type="scientific">Actinidia rufa</name>
    <dbReference type="NCBI Taxonomy" id="165716"/>
    <lineage>
        <taxon>Eukaryota</taxon>
        <taxon>Viridiplantae</taxon>
        <taxon>Streptophyta</taxon>
        <taxon>Embryophyta</taxon>
        <taxon>Tracheophyta</taxon>
        <taxon>Spermatophyta</taxon>
        <taxon>Magnoliopsida</taxon>
        <taxon>eudicotyledons</taxon>
        <taxon>Gunneridae</taxon>
        <taxon>Pentapetalae</taxon>
        <taxon>asterids</taxon>
        <taxon>Ericales</taxon>
        <taxon>Actinidiaceae</taxon>
        <taxon>Actinidia</taxon>
    </lineage>
</organism>
<dbReference type="EMBL" id="BJWL01000430">
    <property type="protein sequence ID" value="GFS43856.1"/>
    <property type="molecule type" value="Genomic_DNA"/>
</dbReference>
<evidence type="ECO:0000313" key="2">
    <source>
        <dbReference type="EMBL" id="GFS43856.1"/>
    </source>
</evidence>
<comment type="caution">
    <text evidence="2">The sequence shown here is derived from an EMBL/GenBank/DDBJ whole genome shotgun (WGS) entry which is preliminary data.</text>
</comment>
<gene>
    <name evidence="2" type="ORF">Acr_00g0087370</name>
</gene>
<accession>A0A7J0DWP7</accession>